<proteinExistence type="predicted"/>
<organism evidence="1 2">
    <name type="scientific">Streptomyces microflavus</name>
    <name type="common">Streptomyces lipmanii</name>
    <dbReference type="NCBI Taxonomy" id="1919"/>
    <lineage>
        <taxon>Bacteria</taxon>
        <taxon>Bacillati</taxon>
        <taxon>Actinomycetota</taxon>
        <taxon>Actinomycetes</taxon>
        <taxon>Kitasatosporales</taxon>
        <taxon>Streptomycetaceae</taxon>
        <taxon>Streptomyces</taxon>
    </lineage>
</organism>
<dbReference type="Proteomes" id="UP000498740">
    <property type="component" value="Unassembled WGS sequence"/>
</dbReference>
<dbReference type="AlphaFoldDB" id="A0A7J0CIB7"/>
<comment type="caution">
    <text evidence="1">The sequence shown here is derived from an EMBL/GenBank/DDBJ whole genome shotgun (WGS) entry which is preliminary data.</text>
</comment>
<name>A0A7J0CIB7_STRMI</name>
<sequence length="57" mass="5998">MSSDTDLPKELLHGLSREGVEQALAAMAPHGGPPDAEGRVQRGCWVRGVCNSTQIAP</sequence>
<dbReference type="EMBL" id="BLWD01000001">
    <property type="protein sequence ID" value="GFN02159.1"/>
    <property type="molecule type" value="Genomic_DNA"/>
</dbReference>
<accession>A0A7J0CIB7</accession>
<evidence type="ECO:0000313" key="1">
    <source>
        <dbReference type="EMBL" id="GFN02159.1"/>
    </source>
</evidence>
<evidence type="ECO:0000313" key="2">
    <source>
        <dbReference type="Proteomes" id="UP000498740"/>
    </source>
</evidence>
<gene>
    <name evidence="1" type="ORF">Smic_07150</name>
</gene>
<reference evidence="1 2" key="1">
    <citation type="submission" date="2020-05" db="EMBL/GenBank/DDBJ databases">
        <title>Whole genome shotgun sequence of Streptomyces microflavus NBRC 13062.</title>
        <authorList>
            <person name="Komaki H."/>
            <person name="Tamura T."/>
        </authorList>
    </citation>
    <scope>NUCLEOTIDE SEQUENCE [LARGE SCALE GENOMIC DNA]</scope>
    <source>
        <strain evidence="1 2">NBRC 13062</strain>
    </source>
</reference>
<protein>
    <submittedName>
        <fullName evidence="1">Uncharacterized protein</fullName>
    </submittedName>
</protein>